<dbReference type="InterPro" id="IPR008251">
    <property type="entry name" value="Chromo_shadow_dom"/>
</dbReference>
<protein>
    <recommendedName>
        <fullName evidence="4">Chromo domain-containing protein</fullName>
    </recommendedName>
</protein>
<name>A0A7R9AV24_TIMSH</name>
<dbReference type="SUPFAM" id="SSF54160">
    <property type="entry name" value="Chromo domain-like"/>
    <property type="match status" value="1"/>
</dbReference>
<dbReference type="InterPro" id="IPR016197">
    <property type="entry name" value="Chromo-like_dom_sf"/>
</dbReference>
<dbReference type="InterPro" id="IPR000953">
    <property type="entry name" value="Chromo/chromo_shadow_dom"/>
</dbReference>
<proteinExistence type="predicted"/>
<feature type="compositionally biased region" description="Basic and acidic residues" evidence="3">
    <location>
        <begin position="258"/>
        <end position="267"/>
    </location>
</feature>
<dbReference type="GO" id="GO:0005694">
    <property type="term" value="C:chromosome"/>
    <property type="evidence" value="ECO:0007669"/>
    <property type="project" value="UniProtKB-ARBA"/>
</dbReference>
<feature type="domain" description="Chromo" evidence="4">
    <location>
        <begin position="18"/>
        <end position="68"/>
    </location>
</feature>
<evidence type="ECO:0000256" key="1">
    <source>
        <dbReference type="ARBA" id="ARBA00004123"/>
    </source>
</evidence>
<feature type="compositionally biased region" description="Polar residues" evidence="3">
    <location>
        <begin position="268"/>
        <end position="283"/>
    </location>
</feature>
<dbReference type="AlphaFoldDB" id="A0A7R9AV24"/>
<organism evidence="5">
    <name type="scientific">Timema shepardi</name>
    <name type="common">Walking stick</name>
    <dbReference type="NCBI Taxonomy" id="629360"/>
    <lineage>
        <taxon>Eukaryota</taxon>
        <taxon>Metazoa</taxon>
        <taxon>Ecdysozoa</taxon>
        <taxon>Arthropoda</taxon>
        <taxon>Hexapoda</taxon>
        <taxon>Insecta</taxon>
        <taxon>Pterygota</taxon>
        <taxon>Neoptera</taxon>
        <taxon>Polyneoptera</taxon>
        <taxon>Phasmatodea</taxon>
        <taxon>Timematodea</taxon>
        <taxon>Timematoidea</taxon>
        <taxon>Timematidae</taxon>
        <taxon>Timema</taxon>
    </lineage>
</organism>
<reference evidence="5" key="1">
    <citation type="submission" date="2020-11" db="EMBL/GenBank/DDBJ databases">
        <authorList>
            <person name="Tran Van P."/>
        </authorList>
    </citation>
    <scope>NUCLEOTIDE SEQUENCE</scope>
</reference>
<sequence>MLGKDDAIADKGGFERGFKPDFIIGATEENGVLKFLMKWQGIIEGDLVLASEANIKCPQIVIDFYEQQLRCLILPIQGCSRGSGRIDTCSCKDMSVSKSILVSEMSDVMSALECWPNASGWSTLGRNAIYGSVSEILACRFPTLGPWPNHRTPRIEHIIIEEAVDVAIEKSAIPVIRDMTPVVYPGYEVFECIPRCVNILVQVSASCMSDPVGSTPGESTKMSGVLKVESSTTALISSTGGSTNLRPRVFTTKEVTHNEMRSGRNDRTNSMPWNSVQMSSHSPEPNIGHLRESIAGSTIDFYCHHIIIIIIIVSSRQCNVTALAGAPASGVGYISAIGTNNYEVIPVDSIGVILIKEYDSLLQDGATLALFRRYNEEGDVGIQRELVHGVDLRHIIQDKEQDRGPLRTWPVALPGRIDLHLGRLRHLQLLGYGYGRGLGCLKSNEELLVENRSQRRIQHLHHILQEYRVTKLNGLLQCLHESLIELFKFCPGLCEDRLLCPQLRHGFI</sequence>
<dbReference type="SMART" id="SM00300">
    <property type="entry name" value="ChSh"/>
    <property type="match status" value="1"/>
</dbReference>
<evidence type="ECO:0000256" key="3">
    <source>
        <dbReference type="SAM" id="MobiDB-lite"/>
    </source>
</evidence>
<evidence type="ECO:0000259" key="4">
    <source>
        <dbReference type="PROSITE" id="PS50013"/>
    </source>
</evidence>
<dbReference type="GO" id="GO:0005634">
    <property type="term" value="C:nucleus"/>
    <property type="evidence" value="ECO:0007669"/>
    <property type="project" value="UniProtKB-SubCell"/>
</dbReference>
<dbReference type="EMBL" id="OC002028">
    <property type="protein sequence ID" value="CAD7261140.1"/>
    <property type="molecule type" value="Genomic_DNA"/>
</dbReference>
<comment type="subcellular location">
    <subcellularLocation>
        <location evidence="1">Nucleus</location>
    </subcellularLocation>
</comment>
<dbReference type="Pfam" id="PF01393">
    <property type="entry name" value="Chromo_shadow"/>
    <property type="match status" value="1"/>
</dbReference>
<dbReference type="PROSITE" id="PS50013">
    <property type="entry name" value="CHROMO_2"/>
    <property type="match status" value="1"/>
</dbReference>
<dbReference type="CDD" id="cd00034">
    <property type="entry name" value="CSD"/>
    <property type="match status" value="1"/>
</dbReference>
<dbReference type="PANTHER" id="PTHR22812">
    <property type="entry name" value="CHROMOBOX PROTEIN"/>
    <property type="match status" value="1"/>
</dbReference>
<accession>A0A7R9AV24</accession>
<keyword evidence="2" id="KW-0539">Nucleus</keyword>
<dbReference type="InterPro" id="IPR051219">
    <property type="entry name" value="Heterochromatin_chromo-domain"/>
</dbReference>
<dbReference type="Gene3D" id="2.40.50.40">
    <property type="match status" value="1"/>
</dbReference>
<feature type="region of interest" description="Disordered" evidence="3">
    <location>
        <begin position="258"/>
        <end position="284"/>
    </location>
</feature>
<evidence type="ECO:0000313" key="5">
    <source>
        <dbReference type="EMBL" id="CAD7261140.1"/>
    </source>
</evidence>
<gene>
    <name evidence="5" type="ORF">TSIB3V08_LOCUS5286</name>
</gene>
<evidence type="ECO:0000256" key="2">
    <source>
        <dbReference type="ARBA" id="ARBA00023242"/>
    </source>
</evidence>